<feature type="domain" description="HIT" evidence="19">
    <location>
        <begin position="26"/>
        <end position="162"/>
    </location>
</feature>
<dbReference type="PANTHER" id="PTHR12486">
    <property type="entry name" value="APRATAXIN-RELATED"/>
    <property type="match status" value="1"/>
</dbReference>
<evidence type="ECO:0000256" key="17">
    <source>
        <dbReference type="ARBA" id="ARBA00068941"/>
    </source>
</evidence>
<sequence length="238" mass="26735">MAHRHIFKDRAGLGAYIDSPETFPASRVISYNKDFVVINDLYPKSSVHVLLLPREPAISALHPLTALTTNPAFLASVNAEVDKLKDLVASELRRLYGQYSASDSARNSALEEIMSSADDPPTGASLETLLPPGRDWRKEVVAGVHAHPSMSHLHIHILSLDRHSPFLKHRKHYNSFATPFFVPLSAFPLGADDNRWHPGREGYLKMDMVCWRCGRGFGNRFKSLKEHLEGEFELWKGV</sequence>
<evidence type="ECO:0000256" key="6">
    <source>
        <dbReference type="ARBA" id="ARBA00022723"/>
    </source>
</evidence>
<comment type="subcellular location">
    <subcellularLocation>
        <location evidence="2">Cytoplasm</location>
    </subcellularLocation>
    <subcellularLocation>
        <location evidence="1">Nucleus</location>
    </subcellularLocation>
</comment>
<dbReference type="Gene3D" id="3.30.428.10">
    <property type="entry name" value="HIT-like"/>
    <property type="match status" value="1"/>
</dbReference>
<keyword evidence="11" id="KW-0234">DNA repair</keyword>
<dbReference type="GO" id="GO:0003725">
    <property type="term" value="F:double-stranded RNA binding"/>
    <property type="evidence" value="ECO:0007669"/>
    <property type="project" value="TreeGrafter"/>
</dbReference>
<dbReference type="GO" id="GO:0033699">
    <property type="term" value="F:DNA 5'-adenosine monophosphate hydrolase activity"/>
    <property type="evidence" value="ECO:0007669"/>
    <property type="project" value="UniProtKB-EC"/>
</dbReference>
<dbReference type="InterPro" id="IPR011146">
    <property type="entry name" value="HIT-like"/>
</dbReference>
<dbReference type="EC" id="3.6.1.72" evidence="3"/>
<dbReference type="Pfam" id="PF16278">
    <property type="entry name" value="zf-C2HE"/>
    <property type="match status" value="1"/>
</dbReference>
<dbReference type="GO" id="GO:0005737">
    <property type="term" value="C:cytoplasm"/>
    <property type="evidence" value="ECO:0007669"/>
    <property type="project" value="UniProtKB-SubCell"/>
</dbReference>
<evidence type="ECO:0000313" key="22">
    <source>
        <dbReference type="Proteomes" id="UP000250266"/>
    </source>
</evidence>
<evidence type="ECO:0000256" key="1">
    <source>
        <dbReference type="ARBA" id="ARBA00004123"/>
    </source>
</evidence>
<dbReference type="GO" id="GO:0120108">
    <property type="term" value="F:DNA-3'-diphospho-5'-guanosine diphosphatase activity"/>
    <property type="evidence" value="ECO:0007669"/>
    <property type="project" value="UniProtKB-EC"/>
</dbReference>
<dbReference type="FunFam" id="3.30.428.10:FF:000017">
    <property type="entry name" value="Aprataxin-like protein"/>
    <property type="match status" value="1"/>
</dbReference>
<keyword evidence="5" id="KW-0963">Cytoplasm</keyword>
<evidence type="ECO:0000256" key="11">
    <source>
        <dbReference type="ARBA" id="ARBA00023204"/>
    </source>
</evidence>
<organism evidence="21 22">
    <name type="scientific">Lepidopterella palustris CBS 459.81</name>
    <dbReference type="NCBI Taxonomy" id="1314670"/>
    <lineage>
        <taxon>Eukaryota</taxon>
        <taxon>Fungi</taxon>
        <taxon>Dikarya</taxon>
        <taxon>Ascomycota</taxon>
        <taxon>Pezizomycotina</taxon>
        <taxon>Dothideomycetes</taxon>
        <taxon>Pleosporomycetidae</taxon>
        <taxon>Mytilinidiales</taxon>
        <taxon>Argynnaceae</taxon>
        <taxon>Lepidopterella</taxon>
    </lineage>
</organism>
<evidence type="ECO:0000256" key="4">
    <source>
        <dbReference type="ARBA" id="ARBA00012496"/>
    </source>
</evidence>
<evidence type="ECO:0000256" key="12">
    <source>
        <dbReference type="ARBA" id="ARBA00023242"/>
    </source>
</evidence>
<dbReference type="PANTHER" id="PTHR12486:SF4">
    <property type="entry name" value="APRATAXIN"/>
    <property type="match status" value="1"/>
</dbReference>
<name>A0A8E2E1I9_9PEZI</name>
<dbReference type="InterPro" id="IPR036265">
    <property type="entry name" value="HIT-like_sf"/>
</dbReference>
<dbReference type="InterPro" id="IPR032566">
    <property type="entry name" value="Znf-C2HE"/>
</dbReference>
<evidence type="ECO:0000259" key="19">
    <source>
        <dbReference type="Pfam" id="PF01230"/>
    </source>
</evidence>
<keyword evidence="6" id="KW-0479">Metal-binding</keyword>
<dbReference type="OrthoDB" id="3512845at2759"/>
<keyword evidence="9" id="KW-0862">Zinc</keyword>
<evidence type="ECO:0000256" key="14">
    <source>
        <dbReference type="ARBA" id="ARBA00044639"/>
    </source>
</evidence>
<keyword evidence="8" id="KW-0378">Hydrolase</keyword>
<dbReference type="EC" id="3.6.1.71" evidence="4"/>
<evidence type="ECO:0000256" key="9">
    <source>
        <dbReference type="ARBA" id="ARBA00022833"/>
    </source>
</evidence>
<evidence type="ECO:0000256" key="10">
    <source>
        <dbReference type="ARBA" id="ARBA00023125"/>
    </source>
</evidence>
<comment type="function">
    <text evidence="16">DNA-binding protein involved in single-strand DNA break repair, double-strand DNA break repair and base excision repair. Resolves abortive DNA ligation intermediates formed either at base excision sites, or when DNA ligases attempt to repair non-ligatable breaks induced by reactive oxygen species. Catalyzes the release of adenylate groups covalently linked to 5'-phosphate termini, resulting in the production of 5'-phosphate termini that can be efficiently rejoined. Likewise, catalyzes the release of 3'-linked guanosine (DNAppG) and inosine (DNAppI) from DNA, but has higher specific activity with 5'-linked adenosine (AppDNA).</text>
</comment>
<protein>
    <recommendedName>
        <fullName evidence="17">Aprataxin-like protein</fullName>
        <ecNumber evidence="4">3.6.1.71</ecNumber>
        <ecNumber evidence="3">3.6.1.72</ecNumber>
    </recommendedName>
    <alternativeName>
        <fullName evidence="18">Hit family protein 3</fullName>
    </alternativeName>
</protein>
<proteinExistence type="predicted"/>
<dbReference type="GO" id="GO:0000012">
    <property type="term" value="P:single strand break repair"/>
    <property type="evidence" value="ECO:0007669"/>
    <property type="project" value="TreeGrafter"/>
</dbReference>
<dbReference type="Proteomes" id="UP000250266">
    <property type="component" value="Unassembled WGS sequence"/>
</dbReference>
<comment type="catalytic activity">
    <reaction evidence="15">
        <text>a 5'-end adenosine-5'-diphospho-5'-ribonucleoside-2'-deoxyribonucleotide-DNA + H2O = a 5'-end 5'-phospho-ribonucleoside-2'-deoxyribonucleotide-DNA + AMP + 2 H(+)</text>
        <dbReference type="Rhea" id="RHEA:52132"/>
        <dbReference type="Rhea" id="RHEA-COMP:13182"/>
        <dbReference type="Rhea" id="RHEA-COMP:13183"/>
        <dbReference type="ChEBI" id="CHEBI:15377"/>
        <dbReference type="ChEBI" id="CHEBI:15378"/>
        <dbReference type="ChEBI" id="CHEBI:136414"/>
        <dbReference type="ChEBI" id="CHEBI:136415"/>
        <dbReference type="ChEBI" id="CHEBI:456215"/>
        <dbReference type="EC" id="3.6.1.71"/>
    </reaction>
</comment>
<keyword evidence="22" id="KW-1185">Reference proteome</keyword>
<gene>
    <name evidence="21" type="ORF">K432DRAFT_386055</name>
</gene>
<feature type="domain" description="Aprataxin C2HE/C2H2/C2HC zinc finger" evidence="20">
    <location>
        <begin position="178"/>
        <end position="233"/>
    </location>
</feature>
<evidence type="ECO:0000256" key="7">
    <source>
        <dbReference type="ARBA" id="ARBA00022763"/>
    </source>
</evidence>
<reference evidence="21 22" key="1">
    <citation type="journal article" date="2016" name="Nat. Commun.">
        <title>Ectomycorrhizal ecology is imprinted in the genome of the dominant symbiotic fungus Cenococcum geophilum.</title>
        <authorList>
            <consortium name="DOE Joint Genome Institute"/>
            <person name="Peter M."/>
            <person name="Kohler A."/>
            <person name="Ohm R.A."/>
            <person name="Kuo A."/>
            <person name="Krutzmann J."/>
            <person name="Morin E."/>
            <person name="Arend M."/>
            <person name="Barry K.W."/>
            <person name="Binder M."/>
            <person name="Choi C."/>
            <person name="Clum A."/>
            <person name="Copeland A."/>
            <person name="Grisel N."/>
            <person name="Haridas S."/>
            <person name="Kipfer T."/>
            <person name="LaButti K."/>
            <person name="Lindquist E."/>
            <person name="Lipzen A."/>
            <person name="Maire R."/>
            <person name="Meier B."/>
            <person name="Mihaltcheva S."/>
            <person name="Molinier V."/>
            <person name="Murat C."/>
            <person name="Poggeler S."/>
            <person name="Quandt C.A."/>
            <person name="Sperisen C."/>
            <person name="Tritt A."/>
            <person name="Tisserant E."/>
            <person name="Crous P.W."/>
            <person name="Henrissat B."/>
            <person name="Nehls U."/>
            <person name="Egli S."/>
            <person name="Spatafora J.W."/>
            <person name="Grigoriev I.V."/>
            <person name="Martin F.M."/>
        </authorList>
    </citation>
    <scope>NUCLEOTIDE SEQUENCE [LARGE SCALE GENOMIC DNA]</scope>
    <source>
        <strain evidence="21 22">CBS 459.81</strain>
    </source>
</reference>
<evidence type="ECO:0000256" key="15">
    <source>
        <dbReference type="ARBA" id="ARBA00044713"/>
    </source>
</evidence>
<dbReference type="SUPFAM" id="SSF54197">
    <property type="entry name" value="HIT-like"/>
    <property type="match status" value="1"/>
</dbReference>
<evidence type="ECO:0000256" key="18">
    <source>
        <dbReference type="ARBA" id="ARBA00076243"/>
    </source>
</evidence>
<comment type="catalytic activity">
    <reaction evidence="13">
        <text>a 3'-end 2'-deoxyribonucleotide-3'-diphospho-5'-guanosine-DNA + H2O = a 3'-end 2'-deoxyribonucleotide 3'-phosphate-DNA + GMP + 2 H(+)</text>
        <dbReference type="Rhea" id="RHEA:52140"/>
        <dbReference type="Rhea" id="RHEA-COMP:13186"/>
        <dbReference type="Rhea" id="RHEA-COMP:13187"/>
        <dbReference type="ChEBI" id="CHEBI:15377"/>
        <dbReference type="ChEBI" id="CHEBI:15378"/>
        <dbReference type="ChEBI" id="CHEBI:58115"/>
        <dbReference type="ChEBI" id="CHEBI:136419"/>
        <dbReference type="ChEBI" id="CHEBI:136420"/>
        <dbReference type="EC" id="3.6.1.72"/>
    </reaction>
</comment>
<evidence type="ECO:0000259" key="20">
    <source>
        <dbReference type="Pfam" id="PF16278"/>
    </source>
</evidence>
<dbReference type="GO" id="GO:0003697">
    <property type="term" value="F:single-stranded DNA binding"/>
    <property type="evidence" value="ECO:0007669"/>
    <property type="project" value="TreeGrafter"/>
</dbReference>
<dbReference type="GO" id="GO:0046872">
    <property type="term" value="F:metal ion binding"/>
    <property type="evidence" value="ECO:0007669"/>
    <property type="project" value="UniProtKB-KW"/>
</dbReference>
<evidence type="ECO:0000256" key="13">
    <source>
        <dbReference type="ARBA" id="ARBA00024601"/>
    </source>
</evidence>
<dbReference type="GO" id="GO:1990165">
    <property type="term" value="F:single-strand break-containing DNA binding"/>
    <property type="evidence" value="ECO:0007669"/>
    <property type="project" value="TreeGrafter"/>
</dbReference>
<comment type="catalytic activity">
    <reaction evidence="14">
        <text>a 5'-end adenosine-5'-diphospho-5'-2'-deoxyribonucleoside-DNA + H2O = a 5'-end 5'-phospho-2'-deoxyribonucleoside-DNA + AMP + 2 H(+)</text>
        <dbReference type="Rhea" id="RHEA:52128"/>
        <dbReference type="Rhea" id="RHEA-COMP:13180"/>
        <dbReference type="Rhea" id="RHEA-COMP:13181"/>
        <dbReference type="ChEBI" id="CHEBI:15377"/>
        <dbReference type="ChEBI" id="CHEBI:15378"/>
        <dbReference type="ChEBI" id="CHEBI:136412"/>
        <dbReference type="ChEBI" id="CHEBI:136413"/>
        <dbReference type="ChEBI" id="CHEBI:456215"/>
        <dbReference type="EC" id="3.6.1.71"/>
    </reaction>
</comment>
<dbReference type="EMBL" id="KV745291">
    <property type="protein sequence ID" value="OCK75642.1"/>
    <property type="molecule type" value="Genomic_DNA"/>
</dbReference>
<evidence type="ECO:0000313" key="21">
    <source>
        <dbReference type="EMBL" id="OCK75642.1"/>
    </source>
</evidence>
<evidence type="ECO:0000256" key="2">
    <source>
        <dbReference type="ARBA" id="ARBA00004496"/>
    </source>
</evidence>
<dbReference type="Pfam" id="PF01230">
    <property type="entry name" value="HIT"/>
    <property type="match status" value="1"/>
</dbReference>
<keyword evidence="7" id="KW-0227">DNA damage</keyword>
<dbReference type="AlphaFoldDB" id="A0A8E2E1I9"/>
<keyword evidence="12" id="KW-0539">Nucleus</keyword>
<evidence type="ECO:0000256" key="8">
    <source>
        <dbReference type="ARBA" id="ARBA00022801"/>
    </source>
</evidence>
<dbReference type="GO" id="GO:0030983">
    <property type="term" value="F:mismatched DNA binding"/>
    <property type="evidence" value="ECO:0007669"/>
    <property type="project" value="TreeGrafter"/>
</dbReference>
<keyword evidence="10" id="KW-0238">DNA-binding</keyword>
<dbReference type="GO" id="GO:0005634">
    <property type="term" value="C:nucleus"/>
    <property type="evidence" value="ECO:0007669"/>
    <property type="project" value="UniProtKB-SubCell"/>
</dbReference>
<accession>A0A8E2E1I9</accession>
<evidence type="ECO:0000256" key="16">
    <source>
        <dbReference type="ARBA" id="ARBA00059438"/>
    </source>
</evidence>
<evidence type="ECO:0000256" key="3">
    <source>
        <dbReference type="ARBA" id="ARBA00012495"/>
    </source>
</evidence>
<evidence type="ECO:0000256" key="5">
    <source>
        <dbReference type="ARBA" id="ARBA00022490"/>
    </source>
</evidence>